<evidence type="ECO:0000313" key="3">
    <source>
        <dbReference type="Proteomes" id="UP000325155"/>
    </source>
</evidence>
<reference evidence="2 3" key="1">
    <citation type="submission" date="2019-08" db="EMBL/GenBank/DDBJ databases">
        <title>Highly reduced genomes of protist endosymbionts show evolutionary convergence.</title>
        <authorList>
            <person name="George E."/>
            <person name="Husnik F."/>
            <person name="Tashyreva D."/>
            <person name="Prokopchuk G."/>
            <person name="Horak A."/>
            <person name="Kwong W.K."/>
            <person name="Lukes J."/>
            <person name="Keeling P.J."/>
        </authorList>
    </citation>
    <scope>NUCLEOTIDE SEQUENCE [LARGE SCALE GENOMIC DNA]</scope>
    <source>
        <strain evidence="2">1605</strain>
    </source>
</reference>
<gene>
    <name evidence="2" type="ORF">FZC35_01420</name>
</gene>
<dbReference type="PANTHER" id="PTHR10683">
    <property type="entry name" value="TRANSALDOLASE"/>
    <property type="match status" value="1"/>
</dbReference>
<proteinExistence type="predicted"/>
<dbReference type="AlphaFoldDB" id="A0A5C0UFJ7"/>
<dbReference type="PANTHER" id="PTHR10683:SF40">
    <property type="entry name" value="FRUCTOSE-6-PHOSPHATE ALDOLASE 1-RELATED"/>
    <property type="match status" value="1"/>
</dbReference>
<dbReference type="RefSeq" id="WP_148980879.1">
    <property type="nucleotide sequence ID" value="NZ_CP043315.1"/>
</dbReference>
<dbReference type="EMBL" id="CP043315">
    <property type="protein sequence ID" value="QEK38032.1"/>
    <property type="molecule type" value="Genomic_DNA"/>
</dbReference>
<dbReference type="KEGG" id="cip:FZC35_01420"/>
<dbReference type="Pfam" id="PF00923">
    <property type="entry name" value="TAL_FSA"/>
    <property type="match status" value="1"/>
</dbReference>
<dbReference type="InterPro" id="IPR013785">
    <property type="entry name" value="Aldolase_TIM"/>
</dbReference>
<evidence type="ECO:0000256" key="1">
    <source>
        <dbReference type="ARBA" id="ARBA00023270"/>
    </source>
</evidence>
<organism evidence="2 3">
    <name type="scientific">Candidatus Cytomitobacter indipagum</name>
    <dbReference type="NCBI Taxonomy" id="2601575"/>
    <lineage>
        <taxon>Bacteria</taxon>
        <taxon>Pseudomonadati</taxon>
        <taxon>Pseudomonadota</taxon>
        <taxon>Alphaproteobacteria</taxon>
        <taxon>Holosporales</taxon>
        <taxon>Holosporaceae</taxon>
        <taxon>Candidatus Cytomitobacter</taxon>
    </lineage>
</organism>
<dbReference type="OrthoDB" id="9807051at2"/>
<name>A0A5C0UFJ7_9PROT</name>
<keyword evidence="1" id="KW-0704">Schiff base</keyword>
<dbReference type="Proteomes" id="UP000325155">
    <property type="component" value="Chromosome"/>
</dbReference>
<accession>A0A5C0UFJ7</accession>
<dbReference type="SUPFAM" id="SSF51569">
    <property type="entry name" value="Aldolase"/>
    <property type="match status" value="1"/>
</dbReference>
<dbReference type="GO" id="GO:0005975">
    <property type="term" value="P:carbohydrate metabolic process"/>
    <property type="evidence" value="ECO:0007669"/>
    <property type="project" value="InterPro"/>
</dbReference>
<protein>
    <submittedName>
        <fullName evidence="2">Fructose-6-phosphate aldolase</fullName>
    </submittedName>
</protein>
<evidence type="ECO:0000313" key="2">
    <source>
        <dbReference type="EMBL" id="QEK38032.1"/>
    </source>
</evidence>
<keyword evidence="3" id="KW-1185">Reference proteome</keyword>
<dbReference type="Gene3D" id="3.20.20.70">
    <property type="entry name" value="Aldolase class I"/>
    <property type="match status" value="1"/>
</dbReference>
<sequence>MMIFADSANLDDILPLSKAGLINGITTNPKLLQHDMNKAIKISEMTGHKVSYQLKNYDEFIDQIGTVFQNKDKIILKIPSHLDYFKQVGDFIRNGLDVNVTLAFNVNQAILAANLGAKYVSLFVGRLEDNNEDPFKTIQTIRSIYDKNNIQTQIIAASIRNRDHVEKSAAAGAHIATISTKIIESLFNHQLTHNGIVDFGK</sequence>
<dbReference type="InterPro" id="IPR001585">
    <property type="entry name" value="TAL/FSA"/>
</dbReference>